<evidence type="ECO:0000256" key="4">
    <source>
        <dbReference type="ARBA" id="ARBA00023125"/>
    </source>
</evidence>
<keyword evidence="6" id="KW-0346">Stress response</keyword>
<feature type="DNA-binding region" description="H-T-H motif" evidence="6">
    <location>
        <begin position="205"/>
        <end position="224"/>
    </location>
</feature>
<dbReference type="NCBIfam" id="TIGR02937">
    <property type="entry name" value="sigma70-ECF"/>
    <property type="match status" value="1"/>
</dbReference>
<proteinExistence type="inferred from homology"/>
<accession>A0A1Y3PGL7</accession>
<dbReference type="AlphaFoldDB" id="A0A1Y3PGL7"/>
<dbReference type="InterPro" id="IPR007627">
    <property type="entry name" value="RNA_pol_sigma70_r2"/>
</dbReference>
<sequence>MVQHTALAPSSTDSLEELVIQVQQGDERLRHDLLKDYYPFMVKTASKVCKKYIDIRQDDEFSIALSAFNEALDHYSPKESRSFLSFAEMVIQRRLIDYIRREQRFQKQLPLSSFEIEDEEEHYLNPVEVEESLRLFEQEQQGIARRTEIKLYARHLKEFGISLQELVRLSPKHQDSRQLLFEVAHILASNQELVAQLLEKKTLPIKDLLKVVKVSRKTLERHRKYIISMALILIFDYPYLREYLEFPQAEKV</sequence>
<dbReference type="GO" id="GO:0003677">
    <property type="term" value="F:DNA binding"/>
    <property type="evidence" value="ECO:0007669"/>
    <property type="project" value="UniProtKB-UniRule"/>
</dbReference>
<evidence type="ECO:0000256" key="6">
    <source>
        <dbReference type="HAMAP-Rule" id="MF_02064"/>
    </source>
</evidence>
<dbReference type="GO" id="GO:0005737">
    <property type="term" value="C:cytoplasm"/>
    <property type="evidence" value="ECO:0007669"/>
    <property type="project" value="UniProtKB-SubCell"/>
</dbReference>
<dbReference type="EMBL" id="LZRT01000090">
    <property type="protein sequence ID" value="OUM86463.1"/>
    <property type="molecule type" value="Genomic_DNA"/>
</dbReference>
<dbReference type="HAMAP" id="MF_02064">
    <property type="entry name" value="Sigma70_SigI"/>
    <property type="match status" value="1"/>
</dbReference>
<evidence type="ECO:0000256" key="2">
    <source>
        <dbReference type="ARBA" id="ARBA00023015"/>
    </source>
</evidence>
<keyword evidence="2 6" id="KW-0805">Transcription regulation</keyword>
<evidence type="ECO:0000313" key="9">
    <source>
        <dbReference type="Proteomes" id="UP000196475"/>
    </source>
</evidence>
<dbReference type="Proteomes" id="UP000196475">
    <property type="component" value="Unassembled WGS sequence"/>
</dbReference>
<evidence type="ECO:0000259" key="7">
    <source>
        <dbReference type="Pfam" id="PF04542"/>
    </source>
</evidence>
<evidence type="ECO:0000313" key="8">
    <source>
        <dbReference type="EMBL" id="OUM86463.1"/>
    </source>
</evidence>
<dbReference type="PIRSF" id="PIRSF038953">
    <property type="entry name" value="SigI"/>
    <property type="match status" value="1"/>
</dbReference>
<evidence type="ECO:0000256" key="3">
    <source>
        <dbReference type="ARBA" id="ARBA00023082"/>
    </source>
</evidence>
<comment type="subcellular location">
    <subcellularLocation>
        <location evidence="6">Cytoplasm</location>
    </subcellularLocation>
</comment>
<evidence type="ECO:0000256" key="1">
    <source>
        <dbReference type="ARBA" id="ARBA00022490"/>
    </source>
</evidence>
<dbReference type="InterPro" id="IPR014284">
    <property type="entry name" value="RNA_pol_sigma-70_dom"/>
</dbReference>
<keyword evidence="1 6" id="KW-0963">Cytoplasm</keyword>
<dbReference type="InterPro" id="IPR014244">
    <property type="entry name" value="RNA_pol_sigma-I"/>
</dbReference>
<dbReference type="Pfam" id="PF04542">
    <property type="entry name" value="Sigma70_r2"/>
    <property type="match status" value="1"/>
</dbReference>
<name>A0A1Y3PGL7_9BACI</name>
<comment type="subunit">
    <text evidence="6">Interacts with RsgI.</text>
</comment>
<dbReference type="Gene3D" id="1.10.1740.10">
    <property type="match status" value="1"/>
</dbReference>
<organism evidence="8 9">
    <name type="scientific">Bacillus thermozeamaize</name>
    <dbReference type="NCBI Taxonomy" id="230954"/>
    <lineage>
        <taxon>Bacteria</taxon>
        <taxon>Bacillati</taxon>
        <taxon>Bacillota</taxon>
        <taxon>Bacilli</taxon>
        <taxon>Bacillales</taxon>
        <taxon>Bacillaceae</taxon>
        <taxon>Bacillus</taxon>
    </lineage>
</organism>
<feature type="short sequence motif" description="Polymerase core binding" evidence="6">
    <location>
        <begin position="59"/>
        <end position="72"/>
    </location>
</feature>
<reference evidence="9" key="1">
    <citation type="submission" date="2016-06" db="EMBL/GenBank/DDBJ databases">
        <authorList>
            <person name="Nascimento L."/>
            <person name="Pereira R.V."/>
            <person name="Martins L.F."/>
            <person name="Quaggio R.B."/>
            <person name="Silva A.M."/>
            <person name="Setubal J.C."/>
        </authorList>
    </citation>
    <scope>NUCLEOTIDE SEQUENCE [LARGE SCALE GENOMIC DNA]</scope>
</reference>
<keyword evidence="3 6" id="KW-0731">Sigma factor</keyword>
<comment type="similarity">
    <text evidence="6">Belongs to the sigma-70 factor family. SigI subfamily.</text>
</comment>
<keyword evidence="5 6" id="KW-0804">Transcription</keyword>
<evidence type="ECO:0000256" key="5">
    <source>
        <dbReference type="ARBA" id="ARBA00023163"/>
    </source>
</evidence>
<protein>
    <recommendedName>
        <fullName evidence="6">RNA polymerase sigma factor SigI</fullName>
    </recommendedName>
</protein>
<feature type="domain" description="RNA polymerase sigma-70 region 2" evidence="7">
    <location>
        <begin position="34"/>
        <end position="104"/>
    </location>
</feature>
<dbReference type="NCBIfam" id="TIGR02895">
    <property type="entry name" value="spore_sigI"/>
    <property type="match status" value="1"/>
</dbReference>
<gene>
    <name evidence="6" type="primary">sigI</name>
    <name evidence="8" type="ORF">BAA01_06870</name>
</gene>
<dbReference type="SUPFAM" id="SSF88946">
    <property type="entry name" value="Sigma2 domain of RNA polymerase sigma factors"/>
    <property type="match status" value="1"/>
</dbReference>
<keyword evidence="4 6" id="KW-0238">DNA-binding</keyword>
<comment type="function">
    <text evidence="6">Sigma factors are initiation factors that promote the attachment of RNA polymerase to specific initiation sites and are then released.</text>
</comment>
<comment type="caution">
    <text evidence="8">The sequence shown here is derived from an EMBL/GenBank/DDBJ whole genome shotgun (WGS) entry which is preliminary data.</text>
</comment>
<dbReference type="NCBIfam" id="NF006176">
    <property type="entry name" value="PRK08311.2-4"/>
    <property type="match status" value="1"/>
</dbReference>
<dbReference type="InterPro" id="IPR013325">
    <property type="entry name" value="RNA_pol_sigma_r2"/>
</dbReference>
<dbReference type="GO" id="GO:0006352">
    <property type="term" value="P:DNA-templated transcription initiation"/>
    <property type="evidence" value="ECO:0007669"/>
    <property type="project" value="UniProtKB-UniRule"/>
</dbReference>
<comment type="activity regulation">
    <text evidence="6">Negatively regulated by the anti-sigma-I factor RsgI.</text>
</comment>
<dbReference type="GO" id="GO:0016987">
    <property type="term" value="F:sigma factor activity"/>
    <property type="evidence" value="ECO:0007669"/>
    <property type="project" value="UniProtKB-UniRule"/>
</dbReference>